<dbReference type="OrthoDB" id="9914834at2"/>
<reference evidence="1 2" key="1">
    <citation type="submission" date="2018-10" db="EMBL/GenBank/DDBJ databases">
        <title>Genomic Encyclopedia of Type Strains, Phase IV (KMG-IV): sequencing the most valuable type-strain genomes for metagenomic binning, comparative biology and taxonomic classification.</title>
        <authorList>
            <person name="Goeker M."/>
        </authorList>
    </citation>
    <scope>NUCLEOTIDE SEQUENCE [LARGE SCALE GENOMIC DNA]</scope>
    <source>
        <strain evidence="1 2">DSM 23229</strain>
    </source>
</reference>
<accession>A0A420WSN2</accession>
<gene>
    <name evidence="1" type="ORF">C7446_3257</name>
</gene>
<comment type="caution">
    <text evidence="1">The sequence shown here is derived from an EMBL/GenBank/DDBJ whole genome shotgun (WGS) entry which is preliminary data.</text>
</comment>
<proteinExistence type="predicted"/>
<evidence type="ECO:0000313" key="1">
    <source>
        <dbReference type="EMBL" id="RKQ95742.1"/>
    </source>
</evidence>
<dbReference type="AlphaFoldDB" id="A0A420WSN2"/>
<keyword evidence="2" id="KW-1185">Reference proteome</keyword>
<dbReference type="RefSeq" id="WP_121174128.1">
    <property type="nucleotide sequence ID" value="NZ_RBIN01000012.1"/>
</dbReference>
<sequence>MSLNGRSALTHNWRDASDGLRRGQMDLRDEFVKTHRTAIRQRVGRALAAQRALSGVRAEFFVQGFMGLSTRQGTPHRMGCEAEFNEGRKAMTTGLARQMDGLAHVWLKATPAHMQQLDLLTAEELTGQASTEEVLALEEWLQGMESGDDALGE</sequence>
<dbReference type="EMBL" id="RBIN01000012">
    <property type="protein sequence ID" value="RKQ95742.1"/>
    <property type="molecule type" value="Genomic_DNA"/>
</dbReference>
<name>A0A420WSN2_9GAMM</name>
<evidence type="ECO:0000313" key="2">
    <source>
        <dbReference type="Proteomes" id="UP000281975"/>
    </source>
</evidence>
<dbReference type="Proteomes" id="UP000281975">
    <property type="component" value="Unassembled WGS sequence"/>
</dbReference>
<protein>
    <submittedName>
        <fullName evidence="1">Uncharacterized protein</fullName>
    </submittedName>
</protein>
<organism evidence="1 2">
    <name type="scientific">Kushneria sinocarnis</name>
    <dbReference type="NCBI Taxonomy" id="595502"/>
    <lineage>
        <taxon>Bacteria</taxon>
        <taxon>Pseudomonadati</taxon>
        <taxon>Pseudomonadota</taxon>
        <taxon>Gammaproteobacteria</taxon>
        <taxon>Oceanospirillales</taxon>
        <taxon>Halomonadaceae</taxon>
        <taxon>Kushneria</taxon>
    </lineage>
</organism>